<comment type="similarity">
    <text evidence="2">Belongs to the major facilitator superfamily. EmrB family.</text>
</comment>
<dbReference type="PRINTS" id="PR01036">
    <property type="entry name" value="TCRTETB"/>
</dbReference>
<dbReference type="InterPro" id="IPR004638">
    <property type="entry name" value="EmrB-like"/>
</dbReference>
<keyword evidence="3" id="KW-0813">Transport</keyword>
<comment type="subcellular location">
    <subcellularLocation>
        <location evidence="1">Cell membrane</location>
        <topology evidence="1">Multi-pass membrane protein</topology>
    </subcellularLocation>
</comment>
<accession>A0A7X6AWI3</accession>
<evidence type="ECO:0000256" key="6">
    <source>
        <dbReference type="ARBA" id="ARBA00022989"/>
    </source>
</evidence>
<dbReference type="Gene3D" id="1.20.1250.20">
    <property type="entry name" value="MFS general substrate transporter like domains"/>
    <property type="match status" value="1"/>
</dbReference>
<keyword evidence="6 9" id="KW-1133">Transmembrane helix</keyword>
<evidence type="ECO:0000256" key="5">
    <source>
        <dbReference type="ARBA" id="ARBA00022692"/>
    </source>
</evidence>
<evidence type="ECO:0000256" key="3">
    <source>
        <dbReference type="ARBA" id="ARBA00022448"/>
    </source>
</evidence>
<feature type="transmembrane region" description="Helical" evidence="9">
    <location>
        <begin position="399"/>
        <end position="417"/>
    </location>
</feature>
<dbReference type="NCBIfam" id="TIGR00711">
    <property type="entry name" value="efflux_EmrB"/>
    <property type="match status" value="1"/>
</dbReference>
<feature type="transmembrane region" description="Helical" evidence="9">
    <location>
        <begin position="42"/>
        <end position="62"/>
    </location>
</feature>
<feature type="transmembrane region" description="Helical" evidence="9">
    <location>
        <begin position="299"/>
        <end position="316"/>
    </location>
</feature>
<dbReference type="AlphaFoldDB" id="A0A7X6AWI3"/>
<keyword evidence="4" id="KW-1003">Cell membrane</keyword>
<dbReference type="PROSITE" id="PS50850">
    <property type="entry name" value="MFS"/>
    <property type="match status" value="1"/>
</dbReference>
<feature type="transmembrane region" description="Helical" evidence="9">
    <location>
        <begin position="437"/>
        <end position="455"/>
    </location>
</feature>
<evidence type="ECO:0000313" key="12">
    <source>
        <dbReference type="Proteomes" id="UP000536624"/>
    </source>
</evidence>
<protein>
    <submittedName>
        <fullName evidence="11">Drug resistance transporter EmrB/QacA</fullName>
    </submittedName>
</protein>
<dbReference type="Proteomes" id="UP000536624">
    <property type="component" value="Unassembled WGS sequence"/>
</dbReference>
<feature type="transmembrane region" description="Helical" evidence="9">
    <location>
        <begin position="262"/>
        <end position="287"/>
    </location>
</feature>
<proteinExistence type="inferred from homology"/>
<evidence type="ECO:0000256" key="2">
    <source>
        <dbReference type="ARBA" id="ARBA00008537"/>
    </source>
</evidence>
<dbReference type="GO" id="GO:0046677">
    <property type="term" value="P:response to antibiotic"/>
    <property type="evidence" value="ECO:0007669"/>
    <property type="project" value="UniProtKB-KW"/>
</dbReference>
<dbReference type="Gene3D" id="1.20.1720.10">
    <property type="entry name" value="Multidrug resistance protein D"/>
    <property type="match status" value="1"/>
</dbReference>
<evidence type="ECO:0000313" key="11">
    <source>
        <dbReference type="EMBL" id="NIY64266.1"/>
    </source>
</evidence>
<evidence type="ECO:0000256" key="1">
    <source>
        <dbReference type="ARBA" id="ARBA00004651"/>
    </source>
</evidence>
<dbReference type="Pfam" id="PF07690">
    <property type="entry name" value="MFS_1"/>
    <property type="match status" value="1"/>
</dbReference>
<feature type="transmembrane region" description="Helical" evidence="9">
    <location>
        <begin position="158"/>
        <end position="179"/>
    </location>
</feature>
<dbReference type="GO" id="GO:0022857">
    <property type="term" value="F:transmembrane transporter activity"/>
    <property type="evidence" value="ECO:0007669"/>
    <property type="project" value="InterPro"/>
</dbReference>
<name>A0A7X6AWI3_STRMQ</name>
<organism evidence="11 12">
    <name type="scientific">Streptomyces malaysiensis</name>
    <dbReference type="NCBI Taxonomy" id="92644"/>
    <lineage>
        <taxon>Bacteria</taxon>
        <taxon>Bacillati</taxon>
        <taxon>Actinomycetota</taxon>
        <taxon>Actinomycetes</taxon>
        <taxon>Kitasatosporales</taxon>
        <taxon>Streptomycetaceae</taxon>
        <taxon>Streptomyces</taxon>
        <taxon>Streptomyces violaceusniger group</taxon>
    </lineage>
</organism>
<keyword evidence="8" id="KW-0046">Antibiotic resistance</keyword>
<feature type="transmembrane region" description="Helical" evidence="9">
    <location>
        <begin position="223"/>
        <end position="242"/>
    </location>
</feature>
<gene>
    <name evidence="11" type="ORF">SMALB_2224</name>
</gene>
<dbReference type="InterPro" id="IPR020846">
    <property type="entry name" value="MFS_dom"/>
</dbReference>
<dbReference type="GO" id="GO:0005886">
    <property type="term" value="C:plasma membrane"/>
    <property type="evidence" value="ECO:0007669"/>
    <property type="project" value="UniProtKB-SubCell"/>
</dbReference>
<evidence type="ECO:0000256" key="9">
    <source>
        <dbReference type="SAM" id="Phobius"/>
    </source>
</evidence>
<sequence length="470" mass="48884">MKIVIWLLLVATFVMILNETLMSVALPRLMSEFGVGAGTAQWLTTGFLLTMAVVIPTTGLILQRFSTRGVFVAATSLFSVGTALAAVAPHFVVLVVGRMIQAGGTAMMLPLLSTTVITFVPVARRGRTMGLISIVIAVAPAVGPAASGLILSALNWRWLFLAVLPIAVLSLAAGAVLVQNITTPRQVRCDLFSLVLSTLAFGGSIFGLSSIGESAGGHASLPLAVPFSVSGVAIVMFVWRQLLLQREDAALLDLRPLRSRSFVVGLAGLLLSMGALFGTLVLLPIYLQNVRGLSTLRTGLLLLPGGLVMGLIAPWVGRLYDRFGPRVLVIPGTSVLALALGAMSTLDTGTPVSRIILVHMLQCLGLGCVLTPLMTHALGSLSPALYAHGSAVLNTLQQLAGAAGTSLFVTVMNTAGATHAQSGEHPASAPIAGIQEAFLWGAGMALLALVASLFTRRSVRTATSHGQALH</sequence>
<dbReference type="InterPro" id="IPR036259">
    <property type="entry name" value="MFS_trans_sf"/>
</dbReference>
<evidence type="ECO:0000256" key="8">
    <source>
        <dbReference type="ARBA" id="ARBA00023251"/>
    </source>
</evidence>
<keyword evidence="5 9" id="KW-0812">Transmembrane</keyword>
<feature type="transmembrane region" description="Helical" evidence="9">
    <location>
        <begin position="69"/>
        <end position="93"/>
    </location>
</feature>
<dbReference type="InterPro" id="IPR011701">
    <property type="entry name" value="MFS"/>
</dbReference>
<feature type="transmembrane region" description="Helical" evidence="9">
    <location>
        <begin position="191"/>
        <end position="211"/>
    </location>
</feature>
<feature type="domain" description="Major facilitator superfamily (MFS) profile" evidence="10">
    <location>
        <begin position="4"/>
        <end position="460"/>
    </location>
</feature>
<comment type="caution">
    <text evidence="11">The sequence shown here is derived from an EMBL/GenBank/DDBJ whole genome shotgun (WGS) entry which is preliminary data.</text>
</comment>
<reference evidence="11 12" key="1">
    <citation type="submission" date="2020-02" db="EMBL/GenBank/DDBJ databases">
        <title>Streptomyces malaysiensis DSM14702 (JHCC583434, PFL_A843) Genome sequencing and assembly.</title>
        <authorList>
            <person name="Samborskyy M."/>
        </authorList>
    </citation>
    <scope>NUCLEOTIDE SEQUENCE [LARGE SCALE GENOMIC DNA]</scope>
    <source>
        <strain evidence="11 12">DSM 14702</strain>
    </source>
</reference>
<dbReference type="PANTHER" id="PTHR42718:SF9">
    <property type="entry name" value="MAJOR FACILITATOR SUPERFAMILY MULTIDRUG TRANSPORTER MFSC"/>
    <property type="match status" value="1"/>
</dbReference>
<keyword evidence="7 9" id="KW-0472">Membrane</keyword>
<feature type="transmembrane region" description="Helical" evidence="9">
    <location>
        <begin position="130"/>
        <end position="152"/>
    </location>
</feature>
<dbReference type="PANTHER" id="PTHR42718">
    <property type="entry name" value="MAJOR FACILITATOR SUPERFAMILY MULTIDRUG TRANSPORTER MFSC"/>
    <property type="match status" value="1"/>
</dbReference>
<dbReference type="SUPFAM" id="SSF103473">
    <property type="entry name" value="MFS general substrate transporter"/>
    <property type="match status" value="1"/>
</dbReference>
<feature type="transmembrane region" description="Helical" evidence="9">
    <location>
        <begin position="323"/>
        <end position="343"/>
    </location>
</feature>
<dbReference type="EMBL" id="JAALLH010000001">
    <property type="protein sequence ID" value="NIY64266.1"/>
    <property type="molecule type" value="Genomic_DNA"/>
</dbReference>
<evidence type="ECO:0000256" key="7">
    <source>
        <dbReference type="ARBA" id="ARBA00023136"/>
    </source>
</evidence>
<feature type="transmembrane region" description="Helical" evidence="9">
    <location>
        <begin position="355"/>
        <end position="378"/>
    </location>
</feature>
<evidence type="ECO:0000256" key="4">
    <source>
        <dbReference type="ARBA" id="ARBA00022475"/>
    </source>
</evidence>
<feature type="transmembrane region" description="Helical" evidence="9">
    <location>
        <begin position="99"/>
        <end position="123"/>
    </location>
</feature>
<evidence type="ECO:0000259" key="10">
    <source>
        <dbReference type="PROSITE" id="PS50850"/>
    </source>
</evidence>